<dbReference type="EMBL" id="QJKJ01013574">
    <property type="protein sequence ID" value="RDX66145.1"/>
    <property type="molecule type" value="Genomic_DNA"/>
</dbReference>
<organism evidence="1 2">
    <name type="scientific">Mucuna pruriens</name>
    <name type="common">Velvet bean</name>
    <name type="synonym">Dolichos pruriens</name>
    <dbReference type="NCBI Taxonomy" id="157652"/>
    <lineage>
        <taxon>Eukaryota</taxon>
        <taxon>Viridiplantae</taxon>
        <taxon>Streptophyta</taxon>
        <taxon>Embryophyta</taxon>
        <taxon>Tracheophyta</taxon>
        <taxon>Spermatophyta</taxon>
        <taxon>Magnoliopsida</taxon>
        <taxon>eudicotyledons</taxon>
        <taxon>Gunneridae</taxon>
        <taxon>Pentapetalae</taxon>
        <taxon>rosids</taxon>
        <taxon>fabids</taxon>
        <taxon>Fabales</taxon>
        <taxon>Fabaceae</taxon>
        <taxon>Papilionoideae</taxon>
        <taxon>50 kb inversion clade</taxon>
        <taxon>NPAAA clade</taxon>
        <taxon>indigoferoid/millettioid clade</taxon>
        <taxon>Phaseoleae</taxon>
        <taxon>Mucuna</taxon>
    </lineage>
</organism>
<proteinExistence type="predicted"/>
<evidence type="ECO:0000313" key="2">
    <source>
        <dbReference type="Proteomes" id="UP000257109"/>
    </source>
</evidence>
<dbReference type="Proteomes" id="UP000257109">
    <property type="component" value="Unassembled WGS sequence"/>
</dbReference>
<gene>
    <name evidence="1" type="ORF">CR513_55120</name>
</gene>
<reference evidence="1" key="1">
    <citation type="submission" date="2018-05" db="EMBL/GenBank/DDBJ databases">
        <title>Draft genome of Mucuna pruriens seed.</title>
        <authorList>
            <person name="Nnadi N.E."/>
            <person name="Vos R."/>
            <person name="Hasami M.H."/>
            <person name="Devisetty U.K."/>
            <person name="Aguiy J.C."/>
        </authorList>
    </citation>
    <scope>NUCLEOTIDE SEQUENCE [LARGE SCALE GENOMIC DNA]</scope>
    <source>
        <strain evidence="1">JCA_2017</strain>
    </source>
</reference>
<dbReference type="OrthoDB" id="10628369at2759"/>
<dbReference type="AlphaFoldDB" id="A0A371EJA1"/>
<comment type="caution">
    <text evidence="1">The sequence shown here is derived from an EMBL/GenBank/DDBJ whole genome shotgun (WGS) entry which is preliminary data.</text>
</comment>
<feature type="non-terminal residue" evidence="1">
    <location>
        <position position="1"/>
    </location>
</feature>
<accession>A0A371EJA1</accession>
<evidence type="ECO:0000313" key="1">
    <source>
        <dbReference type="EMBL" id="RDX66145.1"/>
    </source>
</evidence>
<sequence length="142" mass="15762">MNPQGELIDSKSFGMSGLGNGLTCVNWFGYWEFIVYDMQTDPVPKLVTPATDEMNTMLPFPDALRRGYASWQRWNEESKLTVISSEYSSALYSMVGFLKNMSRRYIDVKLGIESGSDLLNKVLSLGGRGDITDGASNLKALS</sequence>
<keyword evidence="2" id="KW-1185">Reference proteome</keyword>
<name>A0A371EJA1_MUCPR</name>
<protein>
    <submittedName>
        <fullName evidence="1">Uncharacterized protein</fullName>
    </submittedName>
</protein>